<evidence type="ECO:0000313" key="8">
    <source>
        <dbReference type="Proteomes" id="UP000226431"/>
    </source>
</evidence>
<keyword evidence="3 6" id="KW-0812">Transmembrane</keyword>
<protein>
    <recommendedName>
        <fullName evidence="9">YhhN-like protein</fullName>
    </recommendedName>
</protein>
<dbReference type="GO" id="GO:0016787">
    <property type="term" value="F:hydrolase activity"/>
    <property type="evidence" value="ECO:0007669"/>
    <property type="project" value="TreeGrafter"/>
</dbReference>
<dbReference type="GO" id="GO:0016020">
    <property type="term" value="C:membrane"/>
    <property type="evidence" value="ECO:0007669"/>
    <property type="project" value="UniProtKB-SubCell"/>
</dbReference>
<feature type="transmembrane region" description="Helical" evidence="6">
    <location>
        <begin position="144"/>
        <end position="174"/>
    </location>
</feature>
<feature type="transmembrane region" description="Helical" evidence="6">
    <location>
        <begin position="112"/>
        <end position="132"/>
    </location>
</feature>
<dbReference type="EMBL" id="NJES01000281">
    <property type="protein sequence ID" value="PHH74332.1"/>
    <property type="molecule type" value="Genomic_DNA"/>
</dbReference>
<feature type="transmembrane region" description="Helical" evidence="6">
    <location>
        <begin position="78"/>
        <end position="100"/>
    </location>
</feature>
<dbReference type="PANTHER" id="PTHR31885:SF6">
    <property type="entry name" value="GH04784P"/>
    <property type="match status" value="1"/>
</dbReference>
<proteinExistence type="inferred from homology"/>
<organism evidence="7 8">
    <name type="scientific">Ophiocordyceps camponoti-rufipedis</name>
    <dbReference type="NCBI Taxonomy" id="2004952"/>
    <lineage>
        <taxon>Eukaryota</taxon>
        <taxon>Fungi</taxon>
        <taxon>Dikarya</taxon>
        <taxon>Ascomycota</taxon>
        <taxon>Pezizomycotina</taxon>
        <taxon>Sordariomycetes</taxon>
        <taxon>Hypocreomycetidae</taxon>
        <taxon>Hypocreales</taxon>
        <taxon>Ophiocordycipitaceae</taxon>
        <taxon>Ophiocordyceps</taxon>
    </lineage>
</organism>
<evidence type="ECO:0000256" key="6">
    <source>
        <dbReference type="SAM" id="Phobius"/>
    </source>
</evidence>
<evidence type="ECO:0000256" key="3">
    <source>
        <dbReference type="ARBA" id="ARBA00022692"/>
    </source>
</evidence>
<dbReference type="PANTHER" id="PTHR31885">
    <property type="entry name" value="GH04784P"/>
    <property type="match status" value="1"/>
</dbReference>
<feature type="transmembrane region" description="Helical" evidence="6">
    <location>
        <begin position="42"/>
        <end position="66"/>
    </location>
</feature>
<reference evidence="7 8" key="1">
    <citation type="submission" date="2017-06" db="EMBL/GenBank/DDBJ databases">
        <title>Ant-infecting Ophiocordyceps genomes reveal a high diversity of potential behavioral manipulation genes and a possible major role for enterotoxins.</title>
        <authorList>
            <person name="De Bekker C."/>
            <person name="Evans H.C."/>
            <person name="Brachmann A."/>
            <person name="Hughes D.P."/>
        </authorList>
    </citation>
    <scope>NUCLEOTIDE SEQUENCE [LARGE SCALE GENOMIC DNA]</scope>
    <source>
        <strain evidence="7 8">Map16</strain>
    </source>
</reference>
<dbReference type="AlphaFoldDB" id="A0A2C5Z3Q8"/>
<dbReference type="Pfam" id="PF07947">
    <property type="entry name" value="YhhN"/>
    <property type="match status" value="1"/>
</dbReference>
<dbReference type="InterPro" id="IPR012506">
    <property type="entry name" value="TMEM86B-like"/>
</dbReference>
<name>A0A2C5Z3Q8_9HYPO</name>
<evidence type="ECO:0000256" key="2">
    <source>
        <dbReference type="ARBA" id="ARBA00007375"/>
    </source>
</evidence>
<dbReference type="Proteomes" id="UP000226431">
    <property type="component" value="Unassembled WGS sequence"/>
</dbReference>
<comment type="subcellular location">
    <subcellularLocation>
        <location evidence="1">Membrane</location>
        <topology evidence="1">Multi-pass membrane protein</topology>
    </subcellularLocation>
</comment>
<evidence type="ECO:0000256" key="4">
    <source>
        <dbReference type="ARBA" id="ARBA00022989"/>
    </source>
</evidence>
<keyword evidence="4 6" id="KW-1133">Transmembrane helix</keyword>
<evidence type="ECO:0008006" key="9">
    <source>
        <dbReference type="Google" id="ProtNLM"/>
    </source>
</evidence>
<evidence type="ECO:0000313" key="7">
    <source>
        <dbReference type="EMBL" id="PHH74332.1"/>
    </source>
</evidence>
<gene>
    <name evidence="7" type="ORF">CDD80_3171</name>
</gene>
<comment type="caution">
    <text evidence="7">The sequence shown here is derived from an EMBL/GenBank/DDBJ whole genome shotgun (WGS) entry which is preliminary data.</text>
</comment>
<comment type="similarity">
    <text evidence="2">Belongs to the TMEM86 family.</text>
</comment>
<sequence>MEASLLEKSLLLCSFASALVYGLLVRAPPSRPRMAYKAASTALLSLLAAAQDSSLLLVVALALGSVGDAFLAWPGDVAFLRGLGSFLAAHVLYSALLWRVGGGVTALGAESWRSVMSALAVVSAPAMMLALVPKVGPSLRFPIALYCTVILCMLLGAVTVPGQQVAAGAVLFASSDSLLAADEFLVDAQSEHRAWMQNAVWILYYLGQLLIVTGFR</sequence>
<dbReference type="OrthoDB" id="2133758at2759"/>
<evidence type="ECO:0000256" key="1">
    <source>
        <dbReference type="ARBA" id="ARBA00004141"/>
    </source>
</evidence>
<feature type="transmembrane region" description="Helical" evidence="6">
    <location>
        <begin position="194"/>
        <end position="215"/>
    </location>
</feature>
<keyword evidence="5 6" id="KW-0472">Membrane</keyword>
<keyword evidence="8" id="KW-1185">Reference proteome</keyword>
<evidence type="ECO:0000256" key="5">
    <source>
        <dbReference type="ARBA" id="ARBA00023136"/>
    </source>
</evidence>
<accession>A0A2C5Z3Q8</accession>